<name>A0A656DD19_KRYT1</name>
<accession>A0A656DD19</accession>
<dbReference type="OrthoDB" id="10003762at2"/>
<protein>
    <submittedName>
        <fullName evidence="1">Uncharacterized protein</fullName>
    </submittedName>
</protein>
<evidence type="ECO:0000313" key="2">
    <source>
        <dbReference type="Proteomes" id="UP000243065"/>
    </source>
</evidence>
<dbReference type="EMBL" id="CZVU01000154">
    <property type="protein sequence ID" value="CUT06005.1"/>
    <property type="molecule type" value="Genomic_DNA"/>
</dbReference>
<keyword evidence="2" id="KW-1185">Reference proteome</keyword>
<reference evidence="1 2" key="1">
    <citation type="submission" date="2015-11" db="EMBL/GenBank/DDBJ databases">
        <authorList>
            <person name="Varghese N."/>
        </authorList>
    </citation>
    <scope>NUCLEOTIDE SEQUENCE [LARGE SCALE GENOMIC DNA]</scope>
    <source>
        <strain evidence="1 2">JGI-24</strain>
    </source>
</reference>
<dbReference type="Proteomes" id="UP000243065">
    <property type="component" value="Unassembled WGS sequence"/>
</dbReference>
<proteinExistence type="predicted"/>
<sequence>MPRVDVAKIIQELVVPELHDIKSSIQELRTKFDSEIKRLDEKIDLVR</sequence>
<gene>
    <name evidence="1" type="ORF">JGI24_01814</name>
</gene>
<organism evidence="1 2">
    <name type="scientific">Kryptobacter tengchongensis</name>
    <dbReference type="NCBI Taxonomy" id="1643429"/>
    <lineage>
        <taxon>Bacteria</taxon>
        <taxon>Pseudomonadati</taxon>
        <taxon>Candidatus Kryptoniota</taxon>
        <taxon>Candidatus Kryptobacter</taxon>
    </lineage>
</organism>
<feature type="non-terminal residue" evidence="1">
    <location>
        <position position="47"/>
    </location>
</feature>
<dbReference type="AlphaFoldDB" id="A0A656DD19"/>
<evidence type="ECO:0000313" key="1">
    <source>
        <dbReference type="EMBL" id="CUT06005.1"/>
    </source>
</evidence>